<protein>
    <recommendedName>
        <fullName evidence="2">F-box domain-containing protein</fullName>
    </recommendedName>
</protein>
<dbReference type="GO" id="GO:0031593">
    <property type="term" value="F:polyubiquitin modification-dependent protein binding"/>
    <property type="evidence" value="ECO:0007669"/>
    <property type="project" value="TreeGrafter"/>
</dbReference>
<dbReference type="InterPro" id="IPR036322">
    <property type="entry name" value="WD40_repeat_dom_sf"/>
</dbReference>
<dbReference type="PANTHER" id="PTHR10223">
    <property type="entry name" value="26S PROTEASOME NON-ATPASE REGULATORY SUBUNIT 4"/>
    <property type="match status" value="1"/>
</dbReference>
<dbReference type="GO" id="GO:0043161">
    <property type="term" value="P:proteasome-mediated ubiquitin-dependent protein catabolic process"/>
    <property type="evidence" value="ECO:0007669"/>
    <property type="project" value="TreeGrafter"/>
</dbReference>
<feature type="region of interest" description="Disordered" evidence="1">
    <location>
        <begin position="1"/>
        <end position="88"/>
    </location>
</feature>
<feature type="compositionally biased region" description="Low complexity" evidence="1">
    <location>
        <begin position="737"/>
        <end position="752"/>
    </location>
</feature>
<feature type="compositionally biased region" description="Polar residues" evidence="1">
    <location>
        <begin position="1"/>
        <end position="11"/>
    </location>
</feature>
<dbReference type="AlphaFoldDB" id="A0A9P4J823"/>
<feature type="region of interest" description="Disordered" evidence="1">
    <location>
        <begin position="1088"/>
        <end position="1114"/>
    </location>
</feature>
<sequence length="1167" mass="126541">MQSRLPATDPNSAEPPSFTSGHASTHQHGESPAQLGSSRSSSPRAATDRSSQPNGYASEASAASTTPVPVHAASRLSPAPSPSPLNRNRIAEYENTPLTPKPRKRAGGPAFDVVKKTGASREGACQLLDLPNEILTHTFANLSPADLTSVSLASKRLHSLVTTQHAWRAAFSRFFPGPESMRLTFGDEDLEEDHDTLVVSKRDFTRLTALASWRSEYILRTRLLRSLSRGKPVQSSVQPAAARSAQSHTASPILLYNSGLFTTINHLHASFGIGLNKRLPQFIHGADDIGMASVSDPSSGKVQNWGLADPTTLHQFTDRFLGDALYGLGPGQIVGVPNPMDVSTPYGMVSAEGYPGGNIYFRFTEEMRGRYLAVSSGAPMHDLGIPKVQAAKESQCCVWIAKNSSIPSMTDGMIGLLSGSSLGVLSSYSLGSLSARDQRYSRGEMTARWVICPGVPILAIAVDDNYSYNRLGQNRVWAVVLNALGEVYYLTKFPTRHTGLSAHARPDPLQSERVAWQSGRSVFWNLVEPTRRSARPDPYGESAVDGSYTPRSSWTGMCLSKEQVQAESREIESYLVKKPVDFQAMCFGWDMRRQLVVDFANDDGNHAGETIVVIDTGLDENTTSSIDRYSRIRPLHDDLTESPSVTSLSAGSNDAPQKQESLFGGPAPPNDTGTQHETLTHRKTLTANEQSTIVDEEWRRSTMTFGGIKSVQITASSLDCSSFAVSTAQEDPFLSFSGASSASSPSLTPLSTDDTATRSQDVPGQRARLLAIGTSLGTVLVFNIRATAPPTTELVTLIDPVRIIHTESPAISCLALSSLYLVSGGTDGLVQAWDPLASSNSPVRTLHSRFSSRARRRLAQAAASPQGVGINLFAAGAIILDPDPTVLRGLVSLGTHLLYWHFSSSAADAYRSHKRRVRRSERMSNGGGERYVPAPRAGGVKRFIDNEKWELQLEEQREQKETARMAGRFGTDLLGESATEEDMLAYAALLSQEAFERDEERRISVTPSTTTTPAGLNPSRENARTSMSSKSIVAPAAHISDSGAGFDADLEEAIKQSLALSDNPDFQSHHEFQVRDDNDLDFPVKYAKTKKRSPKNSPTLFGQTAEGSSTQEKDDIELALEISLAEERSRLEAEGEERVHNFHDASNDEGFGRSSGKGKGKAGVWQF</sequence>
<feature type="region of interest" description="Disordered" evidence="1">
    <location>
        <begin position="998"/>
        <end position="1023"/>
    </location>
</feature>
<dbReference type="Gene3D" id="2.130.10.10">
    <property type="entry name" value="YVTN repeat-like/Quinoprotein amine dehydrogenase"/>
    <property type="match status" value="1"/>
</dbReference>
<gene>
    <name evidence="3" type="ORF">K461DRAFT_234548</name>
</gene>
<dbReference type="PROSITE" id="PS50330">
    <property type="entry name" value="UIM"/>
    <property type="match status" value="1"/>
</dbReference>
<feature type="compositionally biased region" description="Low complexity" evidence="1">
    <location>
        <begin position="72"/>
        <end position="88"/>
    </location>
</feature>
<evidence type="ECO:0000259" key="2">
    <source>
        <dbReference type="PROSITE" id="PS50181"/>
    </source>
</evidence>
<dbReference type="Gene3D" id="1.20.1280.50">
    <property type="match status" value="1"/>
</dbReference>
<comment type="caution">
    <text evidence="3">The sequence shown here is derived from an EMBL/GenBank/DDBJ whole genome shotgun (WGS) entry which is preliminary data.</text>
</comment>
<dbReference type="PROSITE" id="PS50181">
    <property type="entry name" value="FBOX"/>
    <property type="match status" value="1"/>
</dbReference>
<dbReference type="SUPFAM" id="SSF81383">
    <property type="entry name" value="F-box domain"/>
    <property type="match status" value="1"/>
</dbReference>
<feature type="region of interest" description="Disordered" evidence="1">
    <location>
        <begin position="737"/>
        <end position="762"/>
    </location>
</feature>
<feature type="compositionally biased region" description="Polar residues" evidence="1">
    <location>
        <begin position="1005"/>
        <end position="1014"/>
    </location>
</feature>
<feature type="domain" description="F-box" evidence="2">
    <location>
        <begin position="124"/>
        <end position="170"/>
    </location>
</feature>
<dbReference type="GO" id="GO:0005829">
    <property type="term" value="C:cytosol"/>
    <property type="evidence" value="ECO:0007669"/>
    <property type="project" value="TreeGrafter"/>
</dbReference>
<dbReference type="SMART" id="SM00726">
    <property type="entry name" value="UIM"/>
    <property type="match status" value="2"/>
</dbReference>
<accession>A0A9P4J823</accession>
<dbReference type="InterPro" id="IPR015943">
    <property type="entry name" value="WD40/YVTN_repeat-like_dom_sf"/>
</dbReference>
<feature type="region of interest" description="Disordered" evidence="1">
    <location>
        <begin position="634"/>
        <end position="676"/>
    </location>
</feature>
<dbReference type="OrthoDB" id="2095648at2759"/>
<feature type="compositionally biased region" description="Basic and acidic residues" evidence="1">
    <location>
        <begin position="1129"/>
        <end position="1146"/>
    </location>
</feature>
<evidence type="ECO:0000313" key="3">
    <source>
        <dbReference type="EMBL" id="KAF2156796.1"/>
    </source>
</evidence>
<dbReference type="SUPFAM" id="SSF50978">
    <property type="entry name" value="WD40 repeat-like"/>
    <property type="match status" value="1"/>
</dbReference>
<dbReference type="GO" id="GO:0008540">
    <property type="term" value="C:proteasome regulatory particle, base subcomplex"/>
    <property type="evidence" value="ECO:0007669"/>
    <property type="project" value="TreeGrafter"/>
</dbReference>
<feature type="compositionally biased region" description="Polar residues" evidence="1">
    <location>
        <begin position="34"/>
        <end position="67"/>
    </location>
</feature>
<dbReference type="EMBL" id="ML996081">
    <property type="protein sequence ID" value="KAF2156796.1"/>
    <property type="molecule type" value="Genomic_DNA"/>
</dbReference>
<feature type="compositionally biased region" description="Polar residues" evidence="1">
    <location>
        <begin position="1095"/>
        <end position="1110"/>
    </location>
</feature>
<dbReference type="GO" id="GO:0005634">
    <property type="term" value="C:nucleus"/>
    <property type="evidence" value="ECO:0007669"/>
    <property type="project" value="TreeGrafter"/>
</dbReference>
<organism evidence="3 4">
    <name type="scientific">Myriangium duriaei CBS 260.36</name>
    <dbReference type="NCBI Taxonomy" id="1168546"/>
    <lineage>
        <taxon>Eukaryota</taxon>
        <taxon>Fungi</taxon>
        <taxon>Dikarya</taxon>
        <taxon>Ascomycota</taxon>
        <taxon>Pezizomycotina</taxon>
        <taxon>Dothideomycetes</taxon>
        <taxon>Dothideomycetidae</taxon>
        <taxon>Myriangiales</taxon>
        <taxon>Myriangiaceae</taxon>
        <taxon>Myriangium</taxon>
    </lineage>
</organism>
<feature type="compositionally biased region" description="Polar residues" evidence="1">
    <location>
        <begin position="753"/>
        <end position="762"/>
    </location>
</feature>
<dbReference type="InterPro" id="IPR027040">
    <property type="entry name" value="PSMD4"/>
</dbReference>
<name>A0A9P4J823_9PEZI</name>
<dbReference type="PANTHER" id="PTHR10223:SF2">
    <property type="entry name" value="F-BOX AND WD DOMAIN PROTEIN (AFU_ORTHOLOGUE AFUA_6G11400)"/>
    <property type="match status" value="1"/>
</dbReference>
<evidence type="ECO:0000313" key="4">
    <source>
        <dbReference type="Proteomes" id="UP000799439"/>
    </source>
</evidence>
<dbReference type="Pfam" id="PF12937">
    <property type="entry name" value="F-box-like"/>
    <property type="match status" value="1"/>
</dbReference>
<evidence type="ECO:0000256" key="1">
    <source>
        <dbReference type="SAM" id="MobiDB-lite"/>
    </source>
</evidence>
<reference evidence="3" key="1">
    <citation type="journal article" date="2020" name="Stud. Mycol.">
        <title>101 Dothideomycetes genomes: a test case for predicting lifestyles and emergence of pathogens.</title>
        <authorList>
            <person name="Haridas S."/>
            <person name="Albert R."/>
            <person name="Binder M."/>
            <person name="Bloem J."/>
            <person name="Labutti K."/>
            <person name="Salamov A."/>
            <person name="Andreopoulos B."/>
            <person name="Baker S."/>
            <person name="Barry K."/>
            <person name="Bills G."/>
            <person name="Bluhm B."/>
            <person name="Cannon C."/>
            <person name="Castanera R."/>
            <person name="Culley D."/>
            <person name="Daum C."/>
            <person name="Ezra D."/>
            <person name="Gonzalez J."/>
            <person name="Henrissat B."/>
            <person name="Kuo A."/>
            <person name="Liang C."/>
            <person name="Lipzen A."/>
            <person name="Lutzoni F."/>
            <person name="Magnuson J."/>
            <person name="Mondo S."/>
            <person name="Nolan M."/>
            <person name="Ohm R."/>
            <person name="Pangilinan J."/>
            <person name="Park H.-J."/>
            <person name="Ramirez L."/>
            <person name="Alfaro M."/>
            <person name="Sun H."/>
            <person name="Tritt A."/>
            <person name="Yoshinaga Y."/>
            <person name="Zwiers L.-H."/>
            <person name="Turgeon B."/>
            <person name="Goodwin S."/>
            <person name="Spatafora J."/>
            <person name="Crous P."/>
            <person name="Grigoriev I."/>
        </authorList>
    </citation>
    <scope>NUCLEOTIDE SEQUENCE</scope>
    <source>
        <strain evidence="3">CBS 260.36</strain>
    </source>
</reference>
<feature type="region of interest" description="Disordered" evidence="1">
    <location>
        <begin position="1129"/>
        <end position="1167"/>
    </location>
</feature>
<keyword evidence="4" id="KW-1185">Reference proteome</keyword>
<feature type="compositionally biased region" description="Polar residues" evidence="1">
    <location>
        <begin position="641"/>
        <end position="660"/>
    </location>
</feature>
<dbReference type="InterPro" id="IPR001810">
    <property type="entry name" value="F-box_dom"/>
</dbReference>
<feature type="compositionally biased region" description="Polar residues" evidence="1">
    <location>
        <begin position="17"/>
        <end position="26"/>
    </location>
</feature>
<dbReference type="InterPro" id="IPR036047">
    <property type="entry name" value="F-box-like_dom_sf"/>
</dbReference>
<proteinExistence type="predicted"/>
<dbReference type="Proteomes" id="UP000799439">
    <property type="component" value="Unassembled WGS sequence"/>
</dbReference>
<dbReference type="InterPro" id="IPR003903">
    <property type="entry name" value="UIM_dom"/>
</dbReference>